<keyword evidence="1" id="KW-1133">Transmembrane helix</keyword>
<dbReference type="Proteomes" id="UP000005413">
    <property type="component" value="Unassembled WGS sequence"/>
</dbReference>
<keyword evidence="3" id="KW-1185">Reference proteome</keyword>
<feature type="transmembrane region" description="Helical" evidence="1">
    <location>
        <begin position="16"/>
        <end position="37"/>
    </location>
</feature>
<feature type="transmembrane region" description="Helical" evidence="1">
    <location>
        <begin position="108"/>
        <end position="129"/>
    </location>
</feature>
<sequence>MKGMLLTSFYTTKNKTYIYLLIAILAAAFFSFINPLMSSTMAAIFLITPITDNIKQEKDSRWMYYVSTLPIKRSDYIKAYFVYYLILLIIGAIIGIISTSIVTQSIMMGLMSGLMGFGVLGLYAIVFPLTFKFGPENSNVIMILSSILIVISFLGFFFVYGMVGGSFDNGYDIGMNGILVTLIYSVSGIIIMILSYILSVKIFNQQDL</sequence>
<proteinExistence type="predicted"/>
<feature type="transmembrane region" description="Helical" evidence="1">
    <location>
        <begin position="141"/>
        <end position="163"/>
    </location>
</feature>
<reference evidence="2 3" key="1">
    <citation type="journal article" date="2012" name="BMC Genomics">
        <title>Comparative genomic analysis of the genus Staphylococcus including Staphylococcus aureus and its newly described sister species Staphylococcus simiae.</title>
        <authorList>
            <person name="Suzuki H."/>
            <person name="Lefebure T."/>
            <person name="Pavinski Bitar P."/>
            <person name="Stanhope M.J."/>
        </authorList>
    </citation>
    <scope>NUCLEOTIDE SEQUENCE [LARGE SCALE GENOMIC DNA]</scope>
    <source>
        <strain evidence="2 3">CCM 7213</strain>
    </source>
</reference>
<dbReference type="AlphaFoldDB" id="G5JHM2"/>
<feature type="transmembrane region" description="Helical" evidence="1">
    <location>
        <begin position="175"/>
        <end position="198"/>
    </location>
</feature>
<dbReference type="PATRIC" id="fig|911238.3.peg.795"/>
<dbReference type="RefSeq" id="WP_002462897.1">
    <property type="nucleotide sequence ID" value="NZ_AEUN01000340.1"/>
</dbReference>
<evidence type="ECO:0000313" key="3">
    <source>
        <dbReference type="Proteomes" id="UP000005413"/>
    </source>
</evidence>
<dbReference type="OrthoDB" id="1655186at2"/>
<name>G5JHM2_9STAP</name>
<dbReference type="Pfam" id="PF13346">
    <property type="entry name" value="ABC2_membrane_5"/>
    <property type="match status" value="1"/>
</dbReference>
<evidence type="ECO:0000313" key="2">
    <source>
        <dbReference type="EMBL" id="EHJ08328.1"/>
    </source>
</evidence>
<accession>G5JHM2</accession>
<gene>
    <name evidence="2" type="ORF">SS7213T_04771</name>
</gene>
<keyword evidence="1" id="KW-0472">Membrane</keyword>
<dbReference type="InterPro" id="IPR025699">
    <property type="entry name" value="ABC2_memb-like"/>
</dbReference>
<comment type="caution">
    <text evidence="2">The sequence shown here is derived from an EMBL/GenBank/DDBJ whole genome shotgun (WGS) entry which is preliminary data.</text>
</comment>
<feature type="transmembrane region" description="Helical" evidence="1">
    <location>
        <begin position="81"/>
        <end position="102"/>
    </location>
</feature>
<organism evidence="2 3">
    <name type="scientific">Staphylococcus simiae CCM 7213 = CCUG 51256</name>
    <dbReference type="NCBI Taxonomy" id="911238"/>
    <lineage>
        <taxon>Bacteria</taxon>
        <taxon>Bacillati</taxon>
        <taxon>Bacillota</taxon>
        <taxon>Bacilli</taxon>
        <taxon>Bacillales</taxon>
        <taxon>Staphylococcaceae</taxon>
        <taxon>Staphylococcus</taxon>
    </lineage>
</organism>
<dbReference type="EMBL" id="AEUN01000340">
    <property type="protein sequence ID" value="EHJ08328.1"/>
    <property type="molecule type" value="Genomic_DNA"/>
</dbReference>
<protein>
    <recommendedName>
        <fullName evidence="4">ABC-2 transporter permease</fullName>
    </recommendedName>
</protein>
<keyword evidence="1" id="KW-0812">Transmembrane</keyword>
<evidence type="ECO:0008006" key="4">
    <source>
        <dbReference type="Google" id="ProtNLM"/>
    </source>
</evidence>
<evidence type="ECO:0000256" key="1">
    <source>
        <dbReference type="SAM" id="Phobius"/>
    </source>
</evidence>